<keyword evidence="1" id="KW-0732">Signal</keyword>
<keyword evidence="4 6" id="KW-0326">Glycosidase</keyword>
<dbReference type="InterPro" id="IPR001701">
    <property type="entry name" value="Glyco_hydro_9"/>
</dbReference>
<evidence type="ECO:0000259" key="10">
    <source>
        <dbReference type="PROSITE" id="PS51766"/>
    </source>
</evidence>
<dbReference type="PATRIC" id="fig|398512.5.peg.5440"/>
<dbReference type="InterPro" id="IPR036966">
    <property type="entry name" value="CBM3_sf"/>
</dbReference>
<dbReference type="PROSITE" id="PS00018">
    <property type="entry name" value="EF_HAND_1"/>
    <property type="match status" value="1"/>
</dbReference>
<dbReference type="InterPro" id="IPR008928">
    <property type="entry name" value="6-hairpin_glycosidase_sf"/>
</dbReference>
<evidence type="ECO:0000256" key="2">
    <source>
        <dbReference type="ARBA" id="ARBA00022801"/>
    </source>
</evidence>
<protein>
    <recommendedName>
        <fullName evidence="7">Endoglucanase</fullName>
        <ecNumber evidence="7">3.2.1.4</ecNumber>
    </recommendedName>
</protein>
<dbReference type="eggNOG" id="COG4733">
    <property type="taxonomic scope" value="Bacteria"/>
</dbReference>
<reference evidence="12" key="1">
    <citation type="submission" date="2015-07" db="EMBL/GenBank/DDBJ databases">
        <title>Near-Complete Genome Sequence of the Cellulolytic Bacterium Bacteroides (Pseudobacteroides) cellulosolvens ATCC 35603.</title>
        <authorList>
            <person name="Dassa B."/>
            <person name="Utturkar S.M."/>
            <person name="Klingeman D.M."/>
            <person name="Hurt R.A."/>
            <person name="Keller M."/>
            <person name="Xu J."/>
            <person name="Reddy Y.H.K."/>
            <person name="Borovok I."/>
            <person name="Grinberg I.R."/>
            <person name="Lamed R."/>
            <person name="Zhivin O."/>
            <person name="Bayer E.A."/>
            <person name="Brown S.D."/>
        </authorList>
    </citation>
    <scope>NUCLEOTIDE SEQUENCE [LARGE SCALE GENOMIC DNA]</scope>
    <source>
        <strain evidence="12">DSM 2933</strain>
    </source>
</reference>
<dbReference type="PROSITE" id="PS00698">
    <property type="entry name" value="GH9_3"/>
    <property type="match status" value="1"/>
</dbReference>
<dbReference type="EC" id="3.2.1.4" evidence="7"/>
<evidence type="ECO:0000256" key="5">
    <source>
        <dbReference type="ARBA" id="ARBA00023326"/>
    </source>
</evidence>
<comment type="caution">
    <text evidence="11">The sequence shown here is derived from an EMBL/GenBank/DDBJ whole genome shotgun (WGS) entry which is preliminary data.</text>
</comment>
<keyword evidence="12" id="KW-1185">Reference proteome</keyword>
<dbReference type="Proteomes" id="UP000036923">
    <property type="component" value="Unassembled WGS sequence"/>
</dbReference>
<dbReference type="AlphaFoldDB" id="A0A0L6JWU6"/>
<dbReference type="PANTHER" id="PTHR22298">
    <property type="entry name" value="ENDO-1,4-BETA-GLUCANASE"/>
    <property type="match status" value="1"/>
</dbReference>
<keyword evidence="7" id="KW-0136">Cellulose degradation</keyword>
<evidence type="ECO:0000256" key="4">
    <source>
        <dbReference type="ARBA" id="ARBA00023295"/>
    </source>
</evidence>
<dbReference type="InterPro" id="IPR002105">
    <property type="entry name" value="Dockerin_1_rpt"/>
</dbReference>
<gene>
    <name evidence="11" type="ORF">Bccel_5189</name>
</gene>
<dbReference type="GO" id="GO:0030245">
    <property type="term" value="P:cellulose catabolic process"/>
    <property type="evidence" value="ECO:0007669"/>
    <property type="project" value="UniProtKB-KW"/>
</dbReference>
<name>A0A0L6JWU6_9FIRM</name>
<sequence length="744" mass="82513" precursor="true">MKRQKWKVSGKGLSRVIISILVTTLLLPSTVFTPKSHAASSPRTGGAFYNYGEAMQKALLFYKANRLGDLPDDYILPYRTDAAMTDGQDVGLDLTGGWADAGDGIKFTHTISYAAAQLGWNVYEYRKAFEKSGQLDVILDEIKWGTDFLLKAHPKPDELYYMCGYNDSDHGCWVPHEMLDVMTKRTSFVLNPSTPGSDIAGITAGALAIASLIFEETDPEYAAECLKHAKEIFAFGDKYRGKNPLNVLYPSGGYLDDLAWGAIWLHIKTGDASYLEKAKACLPTTSLGGGHTHCWDDVSYGAAMKIAQASHDEGYAAMVEKNLDYWMPGGGLTYSPGGLAWLSPWGSLRYATTAAFLAFVWSDDKTVGTASKKETYRKFAESQINYALGDNPRGGSYEVGFGENAPVHPHHRTAHGSWASMLDVPGFHRHILYGALVGGPNSDDSWKDDITDYRLNEVAIDYNAGFVGALAKMYDMYGGDTLENWPKPEDFRAKEDNLTEYFCRGWIIYEGFGSMNIMFQLNNRSAWPPTIKDKLSVRYYMDLSELFEAGKGLDDVQITLGEHQGAKLKGLEKYKDNIYYFTVDFTGTKIMPTEWEMCEKDATVTIKYKDMNIGSNKNDWSYQTLSGPPDYDAVSFKGMTPYIPVYDDGKLLWGEEPGGIKPSATPTKGPASSTPTPTEPTATTIVEDVNGDRAVNMADVILLAKCFNSALGDSKYNENYDINKDNVINFSDIMKIAVRFNYSY</sequence>
<dbReference type="SUPFAM" id="SSF49384">
    <property type="entry name" value="Carbohydrate-binding domain"/>
    <property type="match status" value="1"/>
</dbReference>
<dbReference type="Pfam" id="PF00404">
    <property type="entry name" value="Dockerin_1"/>
    <property type="match status" value="1"/>
</dbReference>
<dbReference type="PROSITE" id="PS51766">
    <property type="entry name" value="DOCKERIN"/>
    <property type="match status" value="1"/>
</dbReference>
<feature type="domain" description="Dockerin" evidence="10">
    <location>
        <begin position="682"/>
        <end position="744"/>
    </location>
</feature>
<proteinExistence type="inferred from homology"/>
<dbReference type="SMART" id="SM01067">
    <property type="entry name" value="CBM_3"/>
    <property type="match status" value="1"/>
</dbReference>
<dbReference type="Gene3D" id="2.60.40.710">
    <property type="entry name" value="Endoglucanase-like"/>
    <property type="match status" value="1"/>
</dbReference>
<dbReference type="CDD" id="cd14254">
    <property type="entry name" value="Dockerin_II"/>
    <property type="match status" value="1"/>
</dbReference>
<dbReference type="InterPro" id="IPR016134">
    <property type="entry name" value="Dockerin_dom"/>
</dbReference>
<dbReference type="SUPFAM" id="SSF63446">
    <property type="entry name" value="Type I dockerin domain"/>
    <property type="match status" value="1"/>
</dbReference>
<dbReference type="PROSITE" id="PS51172">
    <property type="entry name" value="CBM3"/>
    <property type="match status" value="1"/>
</dbReference>
<keyword evidence="5 6" id="KW-0624">Polysaccharide degradation</keyword>
<feature type="active site" evidence="6">
    <location>
        <position position="457"/>
    </location>
</feature>
<dbReference type="GO" id="GO:0030248">
    <property type="term" value="F:cellulose binding"/>
    <property type="evidence" value="ECO:0007669"/>
    <property type="project" value="InterPro"/>
</dbReference>
<dbReference type="Pfam" id="PF00942">
    <property type="entry name" value="CBM_3"/>
    <property type="match status" value="1"/>
</dbReference>
<dbReference type="EMBL" id="LGTC01000001">
    <property type="protein sequence ID" value="KNY29912.1"/>
    <property type="molecule type" value="Genomic_DNA"/>
</dbReference>
<evidence type="ECO:0000256" key="3">
    <source>
        <dbReference type="ARBA" id="ARBA00023277"/>
    </source>
</evidence>
<evidence type="ECO:0000313" key="12">
    <source>
        <dbReference type="Proteomes" id="UP000036923"/>
    </source>
</evidence>
<feature type="active site" evidence="6">
    <location>
        <position position="448"/>
    </location>
</feature>
<dbReference type="InterPro" id="IPR018247">
    <property type="entry name" value="EF_Hand_1_Ca_BS"/>
</dbReference>
<dbReference type="Pfam" id="PF00759">
    <property type="entry name" value="Glyco_hydro_9"/>
    <property type="match status" value="1"/>
</dbReference>
<dbReference type="Gene3D" id="2.60.40.4130">
    <property type="match status" value="1"/>
</dbReference>
<feature type="compositionally biased region" description="Low complexity" evidence="8">
    <location>
        <begin position="670"/>
        <end position="682"/>
    </location>
</feature>
<dbReference type="InterPro" id="IPR012341">
    <property type="entry name" value="6hp_glycosidase-like_sf"/>
</dbReference>
<dbReference type="GO" id="GO:0008810">
    <property type="term" value="F:cellulase activity"/>
    <property type="evidence" value="ECO:0007669"/>
    <property type="project" value="UniProtKB-EC"/>
</dbReference>
<accession>A0A0L6JWU6</accession>
<feature type="region of interest" description="Disordered" evidence="8">
    <location>
        <begin position="657"/>
        <end position="682"/>
    </location>
</feature>
<dbReference type="SUPFAM" id="SSF48208">
    <property type="entry name" value="Six-hairpin glycosidases"/>
    <property type="match status" value="1"/>
</dbReference>
<comment type="similarity">
    <text evidence="6 7">Belongs to the glycosyl hydrolase 9 (cellulase E) family.</text>
</comment>
<dbReference type="STRING" id="398512.Bccel_5189"/>
<dbReference type="OrthoDB" id="9758662at2"/>
<dbReference type="InterPro" id="IPR036439">
    <property type="entry name" value="Dockerin_dom_sf"/>
</dbReference>
<evidence type="ECO:0000256" key="8">
    <source>
        <dbReference type="SAM" id="MobiDB-lite"/>
    </source>
</evidence>
<evidence type="ECO:0000256" key="7">
    <source>
        <dbReference type="RuleBase" id="RU361166"/>
    </source>
</evidence>
<keyword evidence="3 6" id="KW-0119">Carbohydrate metabolism</keyword>
<comment type="catalytic activity">
    <reaction evidence="7">
        <text>Endohydrolysis of (1-&gt;4)-beta-D-glucosidic linkages in cellulose, lichenin and cereal beta-D-glucans.</text>
        <dbReference type="EC" id="3.2.1.4"/>
    </reaction>
</comment>
<evidence type="ECO:0000259" key="9">
    <source>
        <dbReference type="PROSITE" id="PS51172"/>
    </source>
</evidence>
<dbReference type="RefSeq" id="WP_036943545.1">
    <property type="nucleotide sequence ID" value="NZ_JQKC01000022.1"/>
</dbReference>
<dbReference type="InterPro" id="IPR033126">
    <property type="entry name" value="Glyco_hydro_9_Asp/Glu_AS"/>
</dbReference>
<organism evidence="11 12">
    <name type="scientific">Pseudobacteroides cellulosolvens ATCC 35603 = DSM 2933</name>
    <dbReference type="NCBI Taxonomy" id="398512"/>
    <lineage>
        <taxon>Bacteria</taxon>
        <taxon>Bacillati</taxon>
        <taxon>Bacillota</taxon>
        <taxon>Clostridia</taxon>
        <taxon>Eubacteriales</taxon>
        <taxon>Oscillospiraceae</taxon>
        <taxon>Pseudobacteroides</taxon>
    </lineage>
</organism>
<feature type="domain" description="CBM3" evidence="9">
    <location>
        <begin position="496"/>
        <end position="658"/>
    </location>
</feature>
<dbReference type="InterPro" id="IPR001956">
    <property type="entry name" value="CBM3"/>
</dbReference>
<evidence type="ECO:0000256" key="6">
    <source>
        <dbReference type="PROSITE-ProRule" id="PRU10060"/>
    </source>
</evidence>
<evidence type="ECO:0000256" key="1">
    <source>
        <dbReference type="ARBA" id="ARBA00022729"/>
    </source>
</evidence>
<dbReference type="InterPro" id="IPR008965">
    <property type="entry name" value="CBM2/CBM3_carb-bd_dom_sf"/>
</dbReference>
<dbReference type="Gene3D" id="1.50.10.10">
    <property type="match status" value="1"/>
</dbReference>
<evidence type="ECO:0000313" key="11">
    <source>
        <dbReference type="EMBL" id="KNY29912.1"/>
    </source>
</evidence>
<keyword evidence="2 6" id="KW-0378">Hydrolase</keyword>